<protein>
    <recommendedName>
        <fullName evidence="5">CU044_5270 family protein</fullName>
    </recommendedName>
</protein>
<name>A0AA37BD86_9ACTN</name>
<dbReference type="AlphaFoldDB" id="A0AA37BD86"/>
<accession>A0AA37BD86</accession>
<dbReference type="RefSeq" id="WP_307729006.1">
    <property type="nucleotide sequence ID" value="NZ_BMQD01000002.1"/>
</dbReference>
<evidence type="ECO:0000256" key="2">
    <source>
        <dbReference type="SAM" id="Phobius"/>
    </source>
</evidence>
<organism evidence="3 4">
    <name type="scientific">Planomonospora parontospora</name>
    <dbReference type="NCBI Taxonomy" id="58119"/>
    <lineage>
        <taxon>Bacteria</taxon>
        <taxon>Bacillati</taxon>
        <taxon>Actinomycetota</taxon>
        <taxon>Actinomycetes</taxon>
        <taxon>Streptosporangiales</taxon>
        <taxon>Streptosporangiaceae</taxon>
        <taxon>Planomonospora</taxon>
    </lineage>
</organism>
<evidence type="ECO:0000313" key="4">
    <source>
        <dbReference type="Proteomes" id="UP000627984"/>
    </source>
</evidence>
<comment type="caution">
    <text evidence="3">The sequence shown here is derived from an EMBL/GenBank/DDBJ whole genome shotgun (WGS) entry which is preliminary data.</text>
</comment>
<proteinExistence type="predicted"/>
<dbReference type="Proteomes" id="UP000627984">
    <property type="component" value="Unassembled WGS sequence"/>
</dbReference>
<evidence type="ECO:0000313" key="3">
    <source>
        <dbReference type="EMBL" id="GGK53075.1"/>
    </source>
</evidence>
<evidence type="ECO:0008006" key="5">
    <source>
        <dbReference type="Google" id="ProtNLM"/>
    </source>
</evidence>
<reference evidence="3" key="2">
    <citation type="submission" date="2022-09" db="EMBL/GenBank/DDBJ databases">
        <authorList>
            <person name="Sun Q."/>
            <person name="Ohkuma M."/>
        </authorList>
    </citation>
    <scope>NUCLEOTIDE SEQUENCE</scope>
    <source>
        <strain evidence="3">JCM 3093</strain>
    </source>
</reference>
<feature type="region of interest" description="Disordered" evidence="1">
    <location>
        <begin position="1"/>
        <end position="29"/>
    </location>
</feature>
<sequence length="367" mass="38149">MMNAIPPRPAGPGEHPEPSGPLPVPAVPDLSADRHHVLREHLMSEIQTAHGSERSPARRRPLLRFYLPLTAVAAAACATALVVGGVVPGAPGGPGGPVSGGGTAAGAGGTGATPRSTAATVVELGTASAAGVTRQLERISLAAAKRTAQVRADQFAYQRRMQAGSIPALERTMPGEGPMVLTPMAHRQIWIPQDPRGNHGLIIENGVSEDWDLTATGNPYAYGLLAAYPTDPDELLAKIYAGLGSGLHDGTTRDQQAFNAVGEILDGAVLPPDLGAALYRAVAKIPGVVLVDRAQDAAGRTGIAVAREDDGARTEWIFDPETLEYLGERKVQVKATRWLRPGTLLSTSAVLESAIVDGKGEVPGTRS</sequence>
<keyword evidence="2" id="KW-1133">Transmembrane helix</keyword>
<gene>
    <name evidence="3" type="ORF">GCM10010126_10780</name>
</gene>
<keyword evidence="2" id="KW-0812">Transmembrane</keyword>
<dbReference type="NCBIfam" id="NF038083">
    <property type="entry name" value="CU044_5270_fam"/>
    <property type="match status" value="1"/>
</dbReference>
<dbReference type="InterPro" id="IPR047789">
    <property type="entry name" value="CU044_5270-like"/>
</dbReference>
<reference evidence="3" key="1">
    <citation type="journal article" date="2014" name="Int. J. Syst. Evol. Microbiol.">
        <title>Complete genome sequence of Corynebacterium casei LMG S-19264T (=DSM 44701T), isolated from a smear-ripened cheese.</title>
        <authorList>
            <consortium name="US DOE Joint Genome Institute (JGI-PGF)"/>
            <person name="Walter F."/>
            <person name="Albersmeier A."/>
            <person name="Kalinowski J."/>
            <person name="Ruckert C."/>
        </authorList>
    </citation>
    <scope>NUCLEOTIDE SEQUENCE</scope>
    <source>
        <strain evidence="3">JCM 3093</strain>
    </source>
</reference>
<dbReference type="EMBL" id="BMQD01000002">
    <property type="protein sequence ID" value="GGK53075.1"/>
    <property type="molecule type" value="Genomic_DNA"/>
</dbReference>
<evidence type="ECO:0000256" key="1">
    <source>
        <dbReference type="SAM" id="MobiDB-lite"/>
    </source>
</evidence>
<feature type="compositionally biased region" description="Pro residues" evidence="1">
    <location>
        <begin position="1"/>
        <end position="10"/>
    </location>
</feature>
<keyword evidence="2" id="KW-0472">Membrane</keyword>
<feature type="transmembrane region" description="Helical" evidence="2">
    <location>
        <begin position="65"/>
        <end position="87"/>
    </location>
</feature>